<comment type="caution">
    <text evidence="2">The sequence shown here is derived from an EMBL/GenBank/DDBJ whole genome shotgun (WGS) entry which is preliminary data.</text>
</comment>
<dbReference type="SUPFAM" id="SSF53448">
    <property type="entry name" value="Nucleotide-diphospho-sugar transferases"/>
    <property type="match status" value="1"/>
</dbReference>
<accession>A0A2M8KJF8</accession>
<dbReference type="Pfam" id="PF00535">
    <property type="entry name" value="Glycos_transf_2"/>
    <property type="match status" value="1"/>
</dbReference>
<protein>
    <recommendedName>
        <fullName evidence="1">Glycosyltransferase 2-like domain-containing protein</fullName>
    </recommendedName>
</protein>
<dbReference type="Gene3D" id="3.90.550.10">
    <property type="entry name" value="Spore Coat Polysaccharide Biosynthesis Protein SpsA, Chain A"/>
    <property type="match status" value="1"/>
</dbReference>
<evidence type="ECO:0000259" key="1">
    <source>
        <dbReference type="Pfam" id="PF00535"/>
    </source>
</evidence>
<reference evidence="3" key="1">
    <citation type="submission" date="2017-09" db="EMBL/GenBank/DDBJ databases">
        <title>Depth-based differentiation of microbial function through sediment-hosted aquifers and enrichment of novel symbionts in the deep terrestrial subsurface.</title>
        <authorList>
            <person name="Probst A.J."/>
            <person name="Ladd B."/>
            <person name="Jarett J.K."/>
            <person name="Geller-Mcgrath D.E."/>
            <person name="Sieber C.M.K."/>
            <person name="Emerson J.B."/>
            <person name="Anantharaman K."/>
            <person name="Thomas B.C."/>
            <person name="Malmstrom R."/>
            <person name="Stieglmeier M."/>
            <person name="Klingl A."/>
            <person name="Woyke T."/>
            <person name="Ryan C.M."/>
            <person name="Banfield J.F."/>
        </authorList>
    </citation>
    <scope>NUCLEOTIDE SEQUENCE [LARGE SCALE GENOMIC DNA]</scope>
</reference>
<dbReference type="GO" id="GO:0016758">
    <property type="term" value="F:hexosyltransferase activity"/>
    <property type="evidence" value="ECO:0007669"/>
    <property type="project" value="UniProtKB-ARBA"/>
</dbReference>
<dbReference type="PANTHER" id="PTHR22916:SF3">
    <property type="entry name" value="UDP-GLCNAC:BETAGAL BETA-1,3-N-ACETYLGLUCOSAMINYLTRANSFERASE-LIKE PROTEIN 1"/>
    <property type="match status" value="1"/>
</dbReference>
<dbReference type="InterPro" id="IPR029044">
    <property type="entry name" value="Nucleotide-diphossugar_trans"/>
</dbReference>
<dbReference type="InterPro" id="IPR001173">
    <property type="entry name" value="Glyco_trans_2-like"/>
</dbReference>
<gene>
    <name evidence="2" type="ORF">COU85_00385</name>
</gene>
<organism evidence="2 3">
    <name type="scientific">Candidatus Portnoybacteria bacterium CG10_big_fil_rev_8_21_14_0_10_44_7</name>
    <dbReference type="NCBI Taxonomy" id="1974816"/>
    <lineage>
        <taxon>Bacteria</taxon>
        <taxon>Candidatus Portnoyibacteriota</taxon>
    </lineage>
</organism>
<feature type="domain" description="Glycosyltransferase 2-like" evidence="1">
    <location>
        <begin position="8"/>
        <end position="132"/>
    </location>
</feature>
<dbReference type="Proteomes" id="UP000231086">
    <property type="component" value="Unassembled WGS sequence"/>
</dbReference>
<evidence type="ECO:0000313" key="2">
    <source>
        <dbReference type="EMBL" id="PJE60051.1"/>
    </source>
</evidence>
<evidence type="ECO:0000313" key="3">
    <source>
        <dbReference type="Proteomes" id="UP000231086"/>
    </source>
</evidence>
<dbReference type="AlphaFoldDB" id="A0A2M8KJF8"/>
<sequence length="300" mass="34865">MQDSKKISALVSCFNGSKYLSEFLENCAQQTISNKTEIVLVHNEPSKEELETVKSFQKQYPGLINHIVVPKEPWDVSVNRAIKASQGKYVCIWNVDDLRVPDSLERMAETLDANPKVGFTYGDYIIVRKWQSQTGRLVVALEFEKNKFRQGMYLGPFFMWRKSLCGSIGLWDEQLRTGGDFDFAVRLAIVAEGKKTLGNLGFYLDEGLGLSTGRTPWQAIERTVIELRYGVYHKLDFWYYNRAKKYRILKILNGGVWYPLAKFVPSYKSFAENCFYILYAVFRYPFWLLRRVLNKINKSF</sequence>
<name>A0A2M8KJF8_9BACT</name>
<dbReference type="PANTHER" id="PTHR22916">
    <property type="entry name" value="GLYCOSYLTRANSFERASE"/>
    <property type="match status" value="1"/>
</dbReference>
<proteinExistence type="predicted"/>
<dbReference type="EMBL" id="PFEA01000008">
    <property type="protein sequence ID" value="PJE60051.1"/>
    <property type="molecule type" value="Genomic_DNA"/>
</dbReference>